<keyword evidence="1" id="KW-1133">Transmembrane helix</keyword>
<name>A0A7W3YM92_9LACO</name>
<reference evidence="2 3" key="1">
    <citation type="submission" date="2020-07" db="EMBL/GenBank/DDBJ databases">
        <title>Description of Limosilactobacillus balticus sp. nov., Limosilactobacillus agrestis sp. nov., Limosilactobacillus albertensis sp. nov., Limosilactobacillus rudii sp. nov., Limosilactobacillus fastidiosus sp. nov., five novel Limosilactobacillus species isolated from the vertebrate gastrointestinal tract, and proposal of 6 subspecies of Limosilactobacillus reuteri adapted to the gastrointestinal tract of specific vertebrate hosts.</title>
        <authorList>
            <person name="Li F."/>
            <person name="Cheng C."/>
            <person name="Zheng J."/>
            <person name="Quevedo R.M."/>
            <person name="Li J."/>
            <person name="Roos S."/>
            <person name="Gaenzle M.G."/>
            <person name="Walter J."/>
        </authorList>
    </citation>
    <scope>NUCLEOTIDE SEQUENCE [LARGE SCALE GENOMIC DNA]</scope>
    <source>
        <strain evidence="2 3">STM2_1</strain>
    </source>
</reference>
<sequence length="158" mass="18043">MGLFFICVLAVIIVIILYLAIHRLLINRATIMVRNKAQEVTDFAVNDCLKDLLGWKRTLSSQIVADVWGKGVLAFEYHFDYQKAGVKLADFTEEKLATRLDEYAAQHHLQVAPKAAKAFVLTDWWTYEGILHIDVAYLVNEATVEYIDDLKRLKKGSK</sequence>
<protein>
    <submittedName>
        <fullName evidence="2">Uncharacterized protein</fullName>
    </submittedName>
</protein>
<evidence type="ECO:0000313" key="2">
    <source>
        <dbReference type="EMBL" id="MBB1097214.1"/>
    </source>
</evidence>
<evidence type="ECO:0000256" key="1">
    <source>
        <dbReference type="SAM" id="Phobius"/>
    </source>
</evidence>
<proteinExistence type="predicted"/>
<organism evidence="2 3">
    <name type="scientific">Limosilactobacillus rudii</name>
    <dbReference type="NCBI Taxonomy" id="2759755"/>
    <lineage>
        <taxon>Bacteria</taxon>
        <taxon>Bacillati</taxon>
        <taxon>Bacillota</taxon>
        <taxon>Bacilli</taxon>
        <taxon>Lactobacillales</taxon>
        <taxon>Lactobacillaceae</taxon>
        <taxon>Limosilactobacillus</taxon>
    </lineage>
</organism>
<dbReference type="RefSeq" id="WP_182595961.1">
    <property type="nucleotide sequence ID" value="NZ_JACIVA010000044.1"/>
</dbReference>
<accession>A0A7W3YM92</accession>
<evidence type="ECO:0000313" key="3">
    <source>
        <dbReference type="Proteomes" id="UP000517106"/>
    </source>
</evidence>
<keyword evidence="1" id="KW-0812">Transmembrane</keyword>
<feature type="transmembrane region" description="Helical" evidence="1">
    <location>
        <begin position="6"/>
        <end position="26"/>
    </location>
</feature>
<dbReference type="Proteomes" id="UP000517106">
    <property type="component" value="Unassembled WGS sequence"/>
</dbReference>
<gene>
    <name evidence="2" type="ORF">H5S09_04610</name>
</gene>
<keyword evidence="1" id="KW-0472">Membrane</keyword>
<dbReference type="AlphaFoldDB" id="A0A7W3YM92"/>
<keyword evidence="3" id="KW-1185">Reference proteome</keyword>
<comment type="caution">
    <text evidence="2">The sequence shown here is derived from an EMBL/GenBank/DDBJ whole genome shotgun (WGS) entry which is preliminary data.</text>
</comment>
<dbReference type="EMBL" id="JACIVA010000044">
    <property type="protein sequence ID" value="MBB1097214.1"/>
    <property type="molecule type" value="Genomic_DNA"/>
</dbReference>